<dbReference type="AlphaFoldDB" id="E8T5V0"/>
<dbReference type="KEGG" id="tam:Theam_1720"/>
<dbReference type="EMBL" id="CP002444">
    <property type="protein sequence ID" value="ADU97676.1"/>
    <property type="molecule type" value="Genomic_DNA"/>
</dbReference>
<organism evidence="1 2">
    <name type="scientific">Thermovibrio ammonificans (strain DSM 15698 / JCM 12110 / HB-1)</name>
    <dbReference type="NCBI Taxonomy" id="648996"/>
    <lineage>
        <taxon>Bacteria</taxon>
        <taxon>Pseudomonadati</taxon>
        <taxon>Aquificota</taxon>
        <taxon>Aquificia</taxon>
        <taxon>Desulfurobacteriales</taxon>
        <taxon>Desulfurobacteriaceae</taxon>
        <taxon>Thermovibrio</taxon>
    </lineage>
</organism>
<dbReference type="STRING" id="648996.Theam_1720"/>
<dbReference type="Proteomes" id="UP000006362">
    <property type="component" value="Chromosome"/>
</dbReference>
<accession>E8T5V0</accession>
<sequence length="142" mass="15878">MFKNLVRSFPSLFGAEEKKSDGPLLLTQENRILGPIFGRVKKELSKFRDIKEVAVFSDTGLLVAKEPVSPKGAPLKVEKLSPLIYELHRLSADGQILSFVCLEGVRVFIKRFTKPNFYLVVVTGKQTPIGALVSYLNSLRIE</sequence>
<dbReference type="HOGENOM" id="CLU_1814890_0_0_0"/>
<proteinExistence type="predicted"/>
<evidence type="ECO:0008006" key="3">
    <source>
        <dbReference type="Google" id="ProtNLM"/>
    </source>
</evidence>
<name>E8T5V0_THEA1</name>
<protein>
    <recommendedName>
        <fullName evidence="3">Roadblock/LAMTOR2 domain-containing protein</fullName>
    </recommendedName>
</protein>
<evidence type="ECO:0000313" key="1">
    <source>
        <dbReference type="EMBL" id="ADU97676.1"/>
    </source>
</evidence>
<evidence type="ECO:0000313" key="2">
    <source>
        <dbReference type="Proteomes" id="UP000006362"/>
    </source>
</evidence>
<gene>
    <name evidence="1" type="ordered locus">Theam_1720</name>
</gene>
<dbReference type="RefSeq" id="WP_013538461.1">
    <property type="nucleotide sequence ID" value="NC_014926.1"/>
</dbReference>
<keyword evidence="2" id="KW-1185">Reference proteome</keyword>
<reference evidence="1" key="1">
    <citation type="submission" date="2011-01" db="EMBL/GenBank/DDBJ databases">
        <title>Complete sequence of chromosome of Thermovibrio ammonificans HB-1.</title>
        <authorList>
            <consortium name="US DOE Joint Genome Institute"/>
            <person name="Lucas S."/>
            <person name="Copeland A."/>
            <person name="Lapidus A."/>
            <person name="Cheng J.-F."/>
            <person name="Goodwin L."/>
            <person name="Pitluck S."/>
            <person name="Davenport K."/>
            <person name="Detter J.C."/>
            <person name="Han C."/>
            <person name="Tapia R."/>
            <person name="Land M."/>
            <person name="Hauser L."/>
            <person name="Kyrpides N."/>
            <person name="Ivanova N."/>
            <person name="Ovchinnikova G."/>
            <person name="Vetriani C."/>
            <person name="Woyke T."/>
        </authorList>
    </citation>
    <scope>NUCLEOTIDE SEQUENCE [LARGE SCALE GENOMIC DNA]</scope>
    <source>
        <strain evidence="1">HB-1</strain>
    </source>
</reference>